<dbReference type="InterPro" id="IPR003370">
    <property type="entry name" value="Chromate_transpt"/>
</dbReference>
<evidence type="ECO:0000256" key="5">
    <source>
        <dbReference type="ARBA" id="ARBA00022989"/>
    </source>
</evidence>
<feature type="transmembrane region" description="Helical" evidence="7">
    <location>
        <begin position="77"/>
        <end position="99"/>
    </location>
</feature>
<evidence type="ECO:0000256" key="4">
    <source>
        <dbReference type="ARBA" id="ARBA00022692"/>
    </source>
</evidence>
<dbReference type="PANTHER" id="PTHR33567:SF3">
    <property type="entry name" value="CHROMATE ION TRANSPORTER (EUROFUNG)"/>
    <property type="match status" value="1"/>
</dbReference>
<evidence type="ECO:0000256" key="2">
    <source>
        <dbReference type="ARBA" id="ARBA00005262"/>
    </source>
</evidence>
<dbReference type="RefSeq" id="WP_241549360.1">
    <property type="nucleotide sequence ID" value="NZ_JANCNS010000001.1"/>
</dbReference>
<feature type="transmembrane region" description="Helical" evidence="7">
    <location>
        <begin position="208"/>
        <end position="227"/>
    </location>
</feature>
<dbReference type="EMBL" id="JANCNS010000001">
    <property type="protein sequence ID" value="MCP9199047.1"/>
    <property type="molecule type" value="Genomic_DNA"/>
</dbReference>
<dbReference type="NCBIfam" id="TIGR00937">
    <property type="entry name" value="2A51"/>
    <property type="match status" value="1"/>
</dbReference>
<evidence type="ECO:0000313" key="8">
    <source>
        <dbReference type="EMBL" id="MCP9199047.1"/>
    </source>
</evidence>
<dbReference type="Pfam" id="PF02417">
    <property type="entry name" value="Chromate_transp"/>
    <property type="match status" value="2"/>
</dbReference>
<gene>
    <name evidence="8" type="primary">chrA</name>
    <name evidence="8" type="ORF">MKO06_03950</name>
</gene>
<evidence type="ECO:0000313" key="9">
    <source>
        <dbReference type="Proteomes" id="UP001155280"/>
    </source>
</evidence>
<feature type="transmembrane region" description="Helical" evidence="7">
    <location>
        <begin position="356"/>
        <end position="373"/>
    </location>
</feature>
<keyword evidence="4 7" id="KW-0812">Transmembrane</keyword>
<proteinExistence type="inferred from homology"/>
<dbReference type="AlphaFoldDB" id="A0A9X2KVC5"/>
<dbReference type="PIRSF" id="PIRSF004810">
    <property type="entry name" value="ChrA"/>
    <property type="match status" value="1"/>
</dbReference>
<dbReference type="InterPro" id="IPR014047">
    <property type="entry name" value="Chr_Tranpt_l_chain"/>
</dbReference>
<evidence type="ECO:0000256" key="1">
    <source>
        <dbReference type="ARBA" id="ARBA00004651"/>
    </source>
</evidence>
<organism evidence="8 9">
    <name type="scientific">Christiangramia oceanisediminis</name>
    <dbReference type="NCBI Taxonomy" id="2920386"/>
    <lineage>
        <taxon>Bacteria</taxon>
        <taxon>Pseudomonadati</taxon>
        <taxon>Bacteroidota</taxon>
        <taxon>Flavobacteriia</taxon>
        <taxon>Flavobacteriales</taxon>
        <taxon>Flavobacteriaceae</taxon>
        <taxon>Christiangramia</taxon>
    </lineage>
</organism>
<feature type="transmembrane region" description="Helical" evidence="7">
    <location>
        <begin position="140"/>
        <end position="172"/>
    </location>
</feature>
<keyword evidence="6 7" id="KW-0472">Membrane</keyword>
<keyword evidence="3" id="KW-1003">Cell membrane</keyword>
<keyword evidence="9" id="KW-1185">Reference proteome</keyword>
<evidence type="ECO:0000256" key="6">
    <source>
        <dbReference type="ARBA" id="ARBA00023136"/>
    </source>
</evidence>
<feature type="transmembrane region" description="Helical" evidence="7">
    <location>
        <begin position="6"/>
        <end position="28"/>
    </location>
</feature>
<evidence type="ECO:0000256" key="3">
    <source>
        <dbReference type="ARBA" id="ARBA00022475"/>
    </source>
</evidence>
<dbReference type="PANTHER" id="PTHR33567">
    <property type="entry name" value="CHROMATE ION TRANSPORTER (EUROFUNG)"/>
    <property type="match status" value="1"/>
</dbReference>
<protein>
    <submittedName>
        <fullName evidence="8">Chromate efflux transporter</fullName>
    </submittedName>
</protein>
<feature type="transmembrane region" description="Helical" evidence="7">
    <location>
        <begin position="274"/>
        <end position="296"/>
    </location>
</feature>
<feature type="transmembrane region" description="Helical" evidence="7">
    <location>
        <begin position="111"/>
        <end position="128"/>
    </location>
</feature>
<dbReference type="GO" id="GO:0015109">
    <property type="term" value="F:chromate transmembrane transporter activity"/>
    <property type="evidence" value="ECO:0007669"/>
    <property type="project" value="InterPro"/>
</dbReference>
<sequence length="375" mass="40093">MNKLTEVAGVFFKLGLIAFGGPAAHIAMMEEEVVSKRKWMSRQHFLDLVGATNLIPGPNSTEMTMHCGYERAGWKGLFVAGACFIFPAVVLTGILAWLYVTYGEVPAVEPFLYGIKPAVLAIIISAIYKLGQKALKNWQLGVIGAMVIGVSFLGVNEITAILGAGLLGLVWFGLENKFQHTKSLIPLSLLGFSQAAVAGVSSTKLFLVFLKIGAVLFGSGYVLVAYLDGELVEKLGWLSKPELLDAIAIGQFTPGPVLSTATFIGYQINGITGAMAATAGIFLPSFLFVLILNPIVPKLRKSPLAKGFLDAVNIAAVGIMIAVTIRLGQNILTDWRAWLIALISIGISFGIKKVNAVYLVIGGALLGYLLLQFEF</sequence>
<comment type="subcellular location">
    <subcellularLocation>
        <location evidence="1">Cell membrane</location>
        <topology evidence="1">Multi-pass membrane protein</topology>
    </subcellularLocation>
</comment>
<evidence type="ECO:0000256" key="7">
    <source>
        <dbReference type="SAM" id="Phobius"/>
    </source>
</evidence>
<name>A0A9X2KVC5_9FLAO</name>
<reference evidence="8" key="1">
    <citation type="submission" date="2022-07" db="EMBL/GenBank/DDBJ databases">
        <title>Gramela sediminis sp. nov., isolated from deep-sea sediment of the Indian Ocean.</title>
        <authorList>
            <person name="Shi H."/>
        </authorList>
    </citation>
    <scope>NUCLEOTIDE SEQUENCE</scope>
    <source>
        <strain evidence="8">GC03-9</strain>
    </source>
</reference>
<keyword evidence="5 7" id="KW-1133">Transmembrane helix</keyword>
<dbReference type="Proteomes" id="UP001155280">
    <property type="component" value="Unassembled WGS sequence"/>
</dbReference>
<feature type="transmembrane region" description="Helical" evidence="7">
    <location>
        <begin position="308"/>
        <end position="329"/>
    </location>
</feature>
<accession>A0A9X2KVC5</accession>
<dbReference type="GO" id="GO:0005886">
    <property type="term" value="C:plasma membrane"/>
    <property type="evidence" value="ECO:0007669"/>
    <property type="project" value="UniProtKB-SubCell"/>
</dbReference>
<comment type="caution">
    <text evidence="8">The sequence shown here is derived from an EMBL/GenBank/DDBJ whole genome shotgun (WGS) entry which is preliminary data.</text>
</comment>
<comment type="similarity">
    <text evidence="2">Belongs to the chromate ion transporter (CHR) (TC 2.A.51) family.</text>
</comment>